<dbReference type="InterPro" id="IPR011009">
    <property type="entry name" value="Kinase-like_dom_sf"/>
</dbReference>
<sequence length="465" mass="53051">MHDGFEMVARIPYPVTVPKFHAIASEVATMRFLRSSGLPVPEIYDYSPSSENAAKTEYIFMEFVRGTSLTDTWTTLDTSEVSSVLGQLVQLESRIMSIPFPAGGSLYYTKDLEKVAGFKGVPLHNENFCVGVDTRVHMWWGKRSQLDVDKGPYKSPEAALIAPARKEIAYLERFARPLLPFHRERRDAYDNEKQSPVDHIENLERYLRLVPSLIPKNPALHQFSLRHPDLQPSNIIVSRSPETNEPVIVGLLDWQHASILPLFLAAGIPERFQYHSDPVPQALTPPSLPKNLDGMEQEELNHAVGVYLHSLLHFHYVKGTEEYNELHYKALLDPLSKFSKRLSERASSPWEGETHALQSMLIEVAENWASLAGEGVECPIVFDREVLRKSEELSERLRISDENFETCRGMVGFEAETWVSNEHYSMATKLAELLKLQVLMNIPRELQDNVEANWYLNDMDESDYL</sequence>
<accession>A0A164NXM0</accession>
<organism evidence="2 3">
    <name type="scientific">Sistotremastrum niveocremeum HHB9708</name>
    <dbReference type="NCBI Taxonomy" id="1314777"/>
    <lineage>
        <taxon>Eukaryota</taxon>
        <taxon>Fungi</taxon>
        <taxon>Dikarya</taxon>
        <taxon>Basidiomycota</taxon>
        <taxon>Agaricomycotina</taxon>
        <taxon>Agaricomycetes</taxon>
        <taxon>Sistotremastrales</taxon>
        <taxon>Sistotremastraceae</taxon>
        <taxon>Sertulicium</taxon>
        <taxon>Sertulicium niveocremeum</taxon>
    </lineage>
</organism>
<dbReference type="InterPro" id="IPR051035">
    <property type="entry name" value="Mito_inheritance_9"/>
</dbReference>
<reference evidence="2 3" key="1">
    <citation type="journal article" date="2016" name="Mol. Biol. Evol.">
        <title>Comparative Genomics of Early-Diverging Mushroom-Forming Fungi Provides Insights into the Origins of Lignocellulose Decay Capabilities.</title>
        <authorList>
            <person name="Nagy L.G."/>
            <person name="Riley R."/>
            <person name="Tritt A."/>
            <person name="Adam C."/>
            <person name="Daum C."/>
            <person name="Floudas D."/>
            <person name="Sun H."/>
            <person name="Yadav J.S."/>
            <person name="Pangilinan J."/>
            <person name="Larsson K.H."/>
            <person name="Matsuura K."/>
            <person name="Barry K."/>
            <person name="Labutti K."/>
            <person name="Kuo R."/>
            <person name="Ohm R.A."/>
            <person name="Bhattacharya S.S."/>
            <person name="Shirouzu T."/>
            <person name="Yoshinaga Y."/>
            <person name="Martin F.M."/>
            <person name="Grigoriev I.V."/>
            <person name="Hibbett D.S."/>
        </authorList>
    </citation>
    <scope>NUCLEOTIDE SEQUENCE [LARGE SCALE GENOMIC DNA]</scope>
    <source>
        <strain evidence="2 3">HHB9708</strain>
    </source>
</reference>
<dbReference type="Gene3D" id="3.90.1200.10">
    <property type="match status" value="1"/>
</dbReference>
<dbReference type="Gene3D" id="3.30.200.20">
    <property type="entry name" value="Phosphorylase Kinase, domain 1"/>
    <property type="match status" value="1"/>
</dbReference>
<keyword evidence="3" id="KW-1185">Reference proteome</keyword>
<evidence type="ECO:0000313" key="3">
    <source>
        <dbReference type="Proteomes" id="UP000076722"/>
    </source>
</evidence>
<dbReference type="Proteomes" id="UP000076722">
    <property type="component" value="Unassembled WGS sequence"/>
</dbReference>
<dbReference type="OrthoDB" id="2831558at2759"/>
<protein>
    <recommendedName>
        <fullName evidence="1">Aminoglycoside phosphotransferase domain-containing protein</fullName>
    </recommendedName>
</protein>
<name>A0A164NXM0_9AGAM</name>
<dbReference type="PANTHER" id="PTHR36091">
    <property type="entry name" value="ALTERED INHERITANCE OF MITOCHONDRIA PROTEIN 9, MITOCHONDRIAL"/>
    <property type="match status" value="1"/>
</dbReference>
<dbReference type="InterPro" id="IPR002575">
    <property type="entry name" value="Aminoglycoside_PTrfase"/>
</dbReference>
<dbReference type="GO" id="GO:0005739">
    <property type="term" value="C:mitochondrion"/>
    <property type="evidence" value="ECO:0007669"/>
    <property type="project" value="TreeGrafter"/>
</dbReference>
<dbReference type="SUPFAM" id="SSF56112">
    <property type="entry name" value="Protein kinase-like (PK-like)"/>
    <property type="match status" value="1"/>
</dbReference>
<dbReference type="EMBL" id="KV419440">
    <property type="protein sequence ID" value="KZS88144.1"/>
    <property type="molecule type" value="Genomic_DNA"/>
</dbReference>
<feature type="domain" description="Aminoglycoside phosphotransferase" evidence="1">
    <location>
        <begin position="6"/>
        <end position="259"/>
    </location>
</feature>
<evidence type="ECO:0000313" key="2">
    <source>
        <dbReference type="EMBL" id="KZS88144.1"/>
    </source>
</evidence>
<dbReference type="Pfam" id="PF01636">
    <property type="entry name" value="APH"/>
    <property type="match status" value="1"/>
</dbReference>
<evidence type="ECO:0000259" key="1">
    <source>
        <dbReference type="Pfam" id="PF01636"/>
    </source>
</evidence>
<dbReference type="AlphaFoldDB" id="A0A164NXM0"/>
<gene>
    <name evidence="2" type="ORF">SISNIDRAFT_418731</name>
</gene>
<proteinExistence type="predicted"/>
<dbReference type="PANTHER" id="PTHR36091:SF2">
    <property type="entry name" value="AMINOGLYCOSIDE PHOSPHOTRANSFERASE DOMAIN-CONTAINING PROTEIN"/>
    <property type="match status" value="1"/>
</dbReference>